<gene>
    <name evidence="1" type="ORF">E5329_27860</name>
</gene>
<organism evidence="1 2">
    <name type="scientific">Petralouisia muris</name>
    <dbReference type="NCBI Taxonomy" id="3032872"/>
    <lineage>
        <taxon>Bacteria</taxon>
        <taxon>Bacillati</taxon>
        <taxon>Bacillota</taxon>
        <taxon>Clostridia</taxon>
        <taxon>Lachnospirales</taxon>
        <taxon>Lachnospiraceae</taxon>
        <taxon>Petralouisia</taxon>
    </lineage>
</organism>
<protein>
    <submittedName>
        <fullName evidence="1">Uncharacterized protein</fullName>
    </submittedName>
</protein>
<reference evidence="1" key="1">
    <citation type="submission" date="2019-04" db="EMBL/GenBank/DDBJ databases">
        <title>Microbes associate with the intestines of laboratory mice.</title>
        <authorList>
            <person name="Navarre W."/>
            <person name="Wong E."/>
            <person name="Huang K."/>
            <person name="Tropini C."/>
            <person name="Ng K."/>
            <person name="Yu B."/>
        </authorList>
    </citation>
    <scope>NUCLEOTIDE SEQUENCE</scope>
    <source>
        <strain evidence="1">NM01_1-7b</strain>
    </source>
</reference>
<proteinExistence type="predicted"/>
<evidence type="ECO:0000313" key="1">
    <source>
        <dbReference type="EMBL" id="TGY86906.1"/>
    </source>
</evidence>
<accession>A0AC61RM02</accession>
<evidence type="ECO:0000313" key="2">
    <source>
        <dbReference type="Proteomes" id="UP000304953"/>
    </source>
</evidence>
<dbReference type="EMBL" id="SRYA01000141">
    <property type="protein sequence ID" value="TGY86906.1"/>
    <property type="molecule type" value="Genomic_DNA"/>
</dbReference>
<name>A0AC61RM02_9FIRM</name>
<sequence>MASLVYLKHKNGKTYVYENVSYWDKKSKKPKSKRKCIGHLDPETGTVQPNGMHGGNRKNTAPKPEKEPPECFTYSCGVSSLLDKVCADIGLDHILKRVFPNDWDAILTCAYYLVSEGQALSRTEKWSQQAITPYGAMLADQRISELLGRITPELTQGLFSAWLEHNSGDRHYCMDITSTSSYSEINEFVSYGYNRDREKLPQINLLMVSGHTSHLPLFFRAMPGSIHDVSTMDESLERLALVDAKRLHMVMDKGFYSEGNVDAMYRRRMRFLIGVPFTTSLSLDAAERHRNDEMVSYRHYCNVLGEELYADTELIKWKGHRCYLHTYFDSVRAALDEKKFSHRILTEYEELCSGSPVKERQKDYERFFIVKETPKRGRKVEYNQEAIDAYRKNSVGWFALATNDIKDPEEALEVYRMKDTIEKHFDDLKNDLDMKRLRIHSSAAMDGRLFIQYIALILSSQVKNVMNAAGWFKSHNMQEVIDEMKSLRVVSVEGKRKQIYTTITAFQKEIMELFKLNIG</sequence>
<comment type="caution">
    <text evidence="1">The sequence shown here is derived from an EMBL/GenBank/DDBJ whole genome shotgun (WGS) entry which is preliminary data.</text>
</comment>
<dbReference type="Proteomes" id="UP000304953">
    <property type="component" value="Unassembled WGS sequence"/>
</dbReference>
<keyword evidence="2" id="KW-1185">Reference proteome</keyword>